<proteinExistence type="predicted"/>
<dbReference type="Proteomes" id="UP001190700">
    <property type="component" value="Unassembled WGS sequence"/>
</dbReference>
<reference evidence="1 2" key="1">
    <citation type="journal article" date="2015" name="Genome Biol. Evol.">
        <title>Comparative Genomics of a Bacterivorous Green Alga Reveals Evolutionary Causalities and Consequences of Phago-Mixotrophic Mode of Nutrition.</title>
        <authorList>
            <person name="Burns J.A."/>
            <person name="Paasch A."/>
            <person name="Narechania A."/>
            <person name="Kim E."/>
        </authorList>
    </citation>
    <scope>NUCLEOTIDE SEQUENCE [LARGE SCALE GENOMIC DNA]</scope>
    <source>
        <strain evidence="1 2">PLY_AMNH</strain>
    </source>
</reference>
<accession>A0AAE0C5U9</accession>
<name>A0AAE0C5U9_9CHLO</name>
<sequence>MPGRPRGVRAGHAWEAKGLSEVPCGEESCVSVWASCLGGMWLSIEPALAEDMLHRSAPRASGFMFDASLLNTTGSTSSTTALITPRFFSTMPSSSCAHPSPTGARPGCQ</sequence>
<dbReference type="EMBL" id="LGRX02028227">
    <property type="protein sequence ID" value="KAK3248313.1"/>
    <property type="molecule type" value="Genomic_DNA"/>
</dbReference>
<evidence type="ECO:0000313" key="2">
    <source>
        <dbReference type="Proteomes" id="UP001190700"/>
    </source>
</evidence>
<dbReference type="AlphaFoldDB" id="A0AAE0C5U9"/>
<comment type="caution">
    <text evidence="1">The sequence shown here is derived from an EMBL/GenBank/DDBJ whole genome shotgun (WGS) entry which is preliminary data.</text>
</comment>
<protein>
    <submittedName>
        <fullName evidence="1">Uncharacterized protein</fullName>
    </submittedName>
</protein>
<organism evidence="1 2">
    <name type="scientific">Cymbomonas tetramitiformis</name>
    <dbReference type="NCBI Taxonomy" id="36881"/>
    <lineage>
        <taxon>Eukaryota</taxon>
        <taxon>Viridiplantae</taxon>
        <taxon>Chlorophyta</taxon>
        <taxon>Pyramimonadophyceae</taxon>
        <taxon>Pyramimonadales</taxon>
        <taxon>Pyramimonadaceae</taxon>
        <taxon>Cymbomonas</taxon>
    </lineage>
</organism>
<keyword evidence="2" id="KW-1185">Reference proteome</keyword>
<evidence type="ECO:0000313" key="1">
    <source>
        <dbReference type="EMBL" id="KAK3248313.1"/>
    </source>
</evidence>
<gene>
    <name evidence="1" type="ORF">CYMTET_42218</name>
</gene>